<evidence type="ECO:0000313" key="3">
    <source>
        <dbReference type="Proteomes" id="UP000192634"/>
    </source>
</evidence>
<evidence type="ECO:0000313" key="2">
    <source>
        <dbReference type="EMBL" id="SMC37313.1"/>
    </source>
</evidence>
<dbReference type="CDD" id="cd03024">
    <property type="entry name" value="DsbA_FrnE"/>
    <property type="match status" value="1"/>
</dbReference>
<dbReference type="PANTHER" id="PTHR13887">
    <property type="entry name" value="GLUTATHIONE S-TRANSFERASE KAPPA"/>
    <property type="match status" value="1"/>
</dbReference>
<dbReference type="SUPFAM" id="SSF52833">
    <property type="entry name" value="Thioredoxin-like"/>
    <property type="match status" value="1"/>
</dbReference>
<proteinExistence type="predicted"/>
<protein>
    <submittedName>
        <fullName evidence="2">Predicted dithiol-disulfide isomerase, DsbA family</fullName>
    </submittedName>
</protein>
<dbReference type="OrthoDB" id="9799122at2"/>
<sequence length="240" mass="26044">MIRGRPDVAASMQIDIWSDIACPWCYIGKRRLETALADHPHRDDIQVTWHSYQLDPSLPKHYEGTEADYLASRKGMPVEQVREMFGHVAEQAAGEGLAYDFDRLVVANSARAHELLHLAKERGLGDEVKEALLSGHFEHGLDIGDVDALARVGADAGLDEGEVRAALADGRYKAAVASDIDMARQIGVTGVPFVVVDMKYAVSGAQPPELFREVVDKALAERTPAVQVVQSGDVCGPDGC</sequence>
<dbReference type="InterPro" id="IPR036249">
    <property type="entry name" value="Thioredoxin-like_sf"/>
</dbReference>
<dbReference type="AlphaFoldDB" id="A0A1W1YMG4"/>
<reference evidence="2 3" key="1">
    <citation type="submission" date="2017-04" db="EMBL/GenBank/DDBJ databases">
        <authorList>
            <person name="Afonso C.L."/>
            <person name="Miller P.J."/>
            <person name="Scott M.A."/>
            <person name="Spackman E."/>
            <person name="Goraichik I."/>
            <person name="Dimitrov K.M."/>
            <person name="Suarez D.L."/>
            <person name="Swayne D.E."/>
        </authorList>
    </citation>
    <scope>NUCLEOTIDE SEQUENCE [LARGE SCALE GENOMIC DNA]</scope>
    <source>
        <strain evidence="2 3">CGMCC 1.12511</strain>
    </source>
</reference>
<dbReference type="InterPro" id="IPR001853">
    <property type="entry name" value="DSBA-like_thioredoxin_dom"/>
</dbReference>
<name>A0A1W1YMG4_9MICO</name>
<gene>
    <name evidence="2" type="ORF">SAMN06296429_102190</name>
</gene>
<dbReference type="EMBL" id="FWXN01000002">
    <property type="protein sequence ID" value="SMC37313.1"/>
    <property type="molecule type" value="Genomic_DNA"/>
</dbReference>
<dbReference type="Proteomes" id="UP000192634">
    <property type="component" value="Unassembled WGS sequence"/>
</dbReference>
<dbReference type="PANTHER" id="PTHR13887:SF41">
    <property type="entry name" value="THIOREDOXIN SUPERFAMILY PROTEIN"/>
    <property type="match status" value="1"/>
</dbReference>
<accession>A0A1W1YMG4</accession>
<organism evidence="2 3">
    <name type="scientific">Janibacter indicus</name>
    <dbReference type="NCBI Taxonomy" id="857417"/>
    <lineage>
        <taxon>Bacteria</taxon>
        <taxon>Bacillati</taxon>
        <taxon>Actinomycetota</taxon>
        <taxon>Actinomycetes</taxon>
        <taxon>Micrococcales</taxon>
        <taxon>Intrasporangiaceae</taxon>
        <taxon>Janibacter</taxon>
    </lineage>
</organism>
<dbReference type="Gene3D" id="3.40.30.10">
    <property type="entry name" value="Glutaredoxin"/>
    <property type="match status" value="1"/>
</dbReference>
<feature type="domain" description="DSBA-like thioredoxin" evidence="1">
    <location>
        <begin position="13"/>
        <end position="214"/>
    </location>
</feature>
<evidence type="ECO:0000259" key="1">
    <source>
        <dbReference type="Pfam" id="PF01323"/>
    </source>
</evidence>
<keyword evidence="2" id="KW-0413">Isomerase</keyword>
<dbReference type="Pfam" id="PF01323">
    <property type="entry name" value="DSBA"/>
    <property type="match status" value="1"/>
</dbReference>
<dbReference type="GO" id="GO:0016853">
    <property type="term" value="F:isomerase activity"/>
    <property type="evidence" value="ECO:0007669"/>
    <property type="project" value="UniProtKB-KW"/>
</dbReference>
<dbReference type="GO" id="GO:0016491">
    <property type="term" value="F:oxidoreductase activity"/>
    <property type="evidence" value="ECO:0007669"/>
    <property type="project" value="InterPro"/>
</dbReference>